<accession>A0A9D4PUU7</accession>
<evidence type="ECO:0000313" key="3">
    <source>
        <dbReference type="Proteomes" id="UP000821837"/>
    </source>
</evidence>
<comment type="caution">
    <text evidence="2">The sequence shown here is derived from an EMBL/GenBank/DDBJ whole genome shotgun (WGS) entry which is preliminary data.</text>
</comment>
<reference evidence="2" key="2">
    <citation type="submission" date="2021-09" db="EMBL/GenBank/DDBJ databases">
        <authorList>
            <person name="Jia N."/>
            <person name="Wang J."/>
            <person name="Shi W."/>
            <person name="Du L."/>
            <person name="Sun Y."/>
            <person name="Zhan W."/>
            <person name="Jiang J."/>
            <person name="Wang Q."/>
            <person name="Zhang B."/>
            <person name="Ji P."/>
            <person name="Sakyi L.B."/>
            <person name="Cui X."/>
            <person name="Yuan T."/>
            <person name="Jiang B."/>
            <person name="Yang W."/>
            <person name="Lam T.T.-Y."/>
            <person name="Chang Q."/>
            <person name="Ding S."/>
            <person name="Wang X."/>
            <person name="Zhu J."/>
            <person name="Ruan X."/>
            <person name="Zhao L."/>
            <person name="Wei J."/>
            <person name="Que T."/>
            <person name="Du C."/>
            <person name="Cheng J."/>
            <person name="Dai P."/>
            <person name="Han X."/>
            <person name="Huang E."/>
            <person name="Gao Y."/>
            <person name="Liu J."/>
            <person name="Shao H."/>
            <person name="Ye R."/>
            <person name="Li L."/>
            <person name="Wei W."/>
            <person name="Wang X."/>
            <person name="Wang C."/>
            <person name="Huo Q."/>
            <person name="Li W."/>
            <person name="Guo W."/>
            <person name="Chen H."/>
            <person name="Chen S."/>
            <person name="Zhou L."/>
            <person name="Zhou L."/>
            <person name="Ni X."/>
            <person name="Tian J."/>
            <person name="Zhou Y."/>
            <person name="Sheng Y."/>
            <person name="Liu T."/>
            <person name="Pan Y."/>
            <person name="Xia L."/>
            <person name="Li J."/>
            <person name="Zhao F."/>
            <person name="Cao W."/>
        </authorList>
    </citation>
    <scope>NUCLEOTIDE SEQUENCE</scope>
    <source>
        <strain evidence="2">Rsan-2018</strain>
        <tissue evidence="2">Larvae</tissue>
    </source>
</reference>
<dbReference type="Proteomes" id="UP000821837">
    <property type="component" value="Unassembled WGS sequence"/>
</dbReference>
<dbReference type="EMBL" id="JABSTV010001250">
    <property type="protein sequence ID" value="KAH7956131.1"/>
    <property type="molecule type" value="Genomic_DNA"/>
</dbReference>
<protein>
    <submittedName>
        <fullName evidence="2">Uncharacterized protein</fullName>
    </submittedName>
</protein>
<feature type="region of interest" description="Disordered" evidence="1">
    <location>
        <begin position="140"/>
        <end position="160"/>
    </location>
</feature>
<organism evidence="2 3">
    <name type="scientific">Rhipicephalus sanguineus</name>
    <name type="common">Brown dog tick</name>
    <name type="synonym">Ixodes sanguineus</name>
    <dbReference type="NCBI Taxonomy" id="34632"/>
    <lineage>
        <taxon>Eukaryota</taxon>
        <taxon>Metazoa</taxon>
        <taxon>Ecdysozoa</taxon>
        <taxon>Arthropoda</taxon>
        <taxon>Chelicerata</taxon>
        <taxon>Arachnida</taxon>
        <taxon>Acari</taxon>
        <taxon>Parasitiformes</taxon>
        <taxon>Ixodida</taxon>
        <taxon>Ixodoidea</taxon>
        <taxon>Ixodidae</taxon>
        <taxon>Rhipicephalinae</taxon>
        <taxon>Rhipicephalus</taxon>
        <taxon>Rhipicephalus</taxon>
    </lineage>
</organism>
<sequence length="462" mass="50324">MSARRTSSAEINQWKWRGHKVHMLNMGVTSSGPPLRSASAEESPETLEGPPAHLVDYDYIGAAQPAIQPRHPPPLHLGRQTPLRQIDTAAAELAADLRRLLALQEQLLLHNAQQREAIEAAQRRQADAIVEIATVLRDAFGGGQQPRQTQGDSPSPLLRAAPPCASPVGIALFEHLSVFLELPGPPPVPWTNWKKVFQAHLEGAGGSDWNDARRASALVSLLGREGQRKYFAATEQEEAQTTPSNAASAPASDPDCSAPAVSKFDSLVKQLERLFAASTNPLVELHEFTSRRQLPGESFLDYVTVLKEKASDARVREKLLAFGEELSLEKAEEIGRTLEAFSLANHAFAPCHPENVEAVGQGAQDGGAKKTYGQSRRGGRDVTSTLPGSHNVTEVPASQDGDFQPQSSTGLRAPVPNEKFQGDFQPQSCDRCGSRRHQLLLYSASLRGELSTSYRRRRPPHI</sequence>
<reference evidence="2" key="1">
    <citation type="journal article" date="2020" name="Cell">
        <title>Large-Scale Comparative Analyses of Tick Genomes Elucidate Their Genetic Diversity and Vector Capacities.</title>
        <authorList>
            <consortium name="Tick Genome and Microbiome Consortium (TIGMIC)"/>
            <person name="Jia N."/>
            <person name="Wang J."/>
            <person name="Shi W."/>
            <person name="Du L."/>
            <person name="Sun Y."/>
            <person name="Zhan W."/>
            <person name="Jiang J.F."/>
            <person name="Wang Q."/>
            <person name="Zhang B."/>
            <person name="Ji P."/>
            <person name="Bell-Sakyi L."/>
            <person name="Cui X.M."/>
            <person name="Yuan T.T."/>
            <person name="Jiang B.G."/>
            <person name="Yang W.F."/>
            <person name="Lam T.T."/>
            <person name="Chang Q.C."/>
            <person name="Ding S.J."/>
            <person name="Wang X.J."/>
            <person name="Zhu J.G."/>
            <person name="Ruan X.D."/>
            <person name="Zhao L."/>
            <person name="Wei J.T."/>
            <person name="Ye R.Z."/>
            <person name="Que T.C."/>
            <person name="Du C.H."/>
            <person name="Zhou Y.H."/>
            <person name="Cheng J.X."/>
            <person name="Dai P.F."/>
            <person name="Guo W.B."/>
            <person name="Han X.H."/>
            <person name="Huang E.J."/>
            <person name="Li L.F."/>
            <person name="Wei W."/>
            <person name="Gao Y.C."/>
            <person name="Liu J.Z."/>
            <person name="Shao H.Z."/>
            <person name="Wang X."/>
            <person name="Wang C.C."/>
            <person name="Yang T.C."/>
            <person name="Huo Q.B."/>
            <person name="Li W."/>
            <person name="Chen H.Y."/>
            <person name="Chen S.E."/>
            <person name="Zhou L.G."/>
            <person name="Ni X.B."/>
            <person name="Tian J.H."/>
            <person name="Sheng Y."/>
            <person name="Liu T."/>
            <person name="Pan Y.S."/>
            <person name="Xia L.Y."/>
            <person name="Li J."/>
            <person name="Zhao F."/>
            <person name="Cao W.C."/>
        </authorList>
    </citation>
    <scope>NUCLEOTIDE SEQUENCE</scope>
    <source>
        <strain evidence="2">Rsan-2018</strain>
    </source>
</reference>
<feature type="compositionally biased region" description="Low complexity" evidence="1">
    <location>
        <begin position="243"/>
        <end position="255"/>
    </location>
</feature>
<feature type="region of interest" description="Disordered" evidence="1">
    <location>
        <begin position="233"/>
        <end position="255"/>
    </location>
</feature>
<dbReference type="VEuPathDB" id="VectorBase:RSAN_041049"/>
<evidence type="ECO:0000313" key="2">
    <source>
        <dbReference type="EMBL" id="KAH7956131.1"/>
    </source>
</evidence>
<name>A0A9D4PUU7_RHISA</name>
<proteinExistence type="predicted"/>
<evidence type="ECO:0000256" key="1">
    <source>
        <dbReference type="SAM" id="MobiDB-lite"/>
    </source>
</evidence>
<dbReference type="AlphaFoldDB" id="A0A9D4PUU7"/>
<feature type="region of interest" description="Disordered" evidence="1">
    <location>
        <begin position="359"/>
        <end position="429"/>
    </location>
</feature>
<feature type="compositionally biased region" description="Polar residues" evidence="1">
    <location>
        <begin position="382"/>
        <end position="392"/>
    </location>
</feature>
<keyword evidence="3" id="KW-1185">Reference proteome</keyword>
<feature type="region of interest" description="Disordered" evidence="1">
    <location>
        <begin position="28"/>
        <end position="50"/>
    </location>
</feature>
<gene>
    <name evidence="2" type="ORF">HPB52_006296</name>
</gene>